<keyword evidence="4" id="KW-0238">DNA-binding</keyword>
<gene>
    <name evidence="6" type="ORF">CCAX7_26540</name>
</gene>
<keyword evidence="1" id="KW-0597">Phosphoprotein</keyword>
<dbReference type="GO" id="GO:0005829">
    <property type="term" value="C:cytosol"/>
    <property type="evidence" value="ECO:0007669"/>
    <property type="project" value="TreeGrafter"/>
</dbReference>
<evidence type="ECO:0000256" key="3">
    <source>
        <dbReference type="ARBA" id="ARBA00023015"/>
    </source>
</evidence>
<dbReference type="GO" id="GO:0032993">
    <property type="term" value="C:protein-DNA complex"/>
    <property type="evidence" value="ECO:0007669"/>
    <property type="project" value="TreeGrafter"/>
</dbReference>
<dbReference type="GO" id="GO:0000976">
    <property type="term" value="F:transcription cis-regulatory region binding"/>
    <property type="evidence" value="ECO:0007669"/>
    <property type="project" value="TreeGrafter"/>
</dbReference>
<dbReference type="InterPro" id="IPR011006">
    <property type="entry name" value="CheY-like_superfamily"/>
</dbReference>
<dbReference type="SMART" id="SM00448">
    <property type="entry name" value="REC"/>
    <property type="match status" value="1"/>
</dbReference>
<dbReference type="EMBL" id="AP025739">
    <property type="protein sequence ID" value="BDI30603.1"/>
    <property type="molecule type" value="Genomic_DNA"/>
</dbReference>
<dbReference type="PANTHER" id="PTHR48111:SF1">
    <property type="entry name" value="TWO-COMPONENT RESPONSE REGULATOR ORR33"/>
    <property type="match status" value="1"/>
</dbReference>
<dbReference type="PANTHER" id="PTHR48111">
    <property type="entry name" value="REGULATOR OF RPOS"/>
    <property type="match status" value="1"/>
</dbReference>
<evidence type="ECO:0000256" key="5">
    <source>
        <dbReference type="ARBA" id="ARBA00023163"/>
    </source>
</evidence>
<dbReference type="CDD" id="cd17574">
    <property type="entry name" value="REC_OmpR"/>
    <property type="match status" value="1"/>
</dbReference>
<evidence type="ECO:0000313" key="6">
    <source>
        <dbReference type="EMBL" id="BDI30603.1"/>
    </source>
</evidence>
<sequence>MKIIIAEDDPVSMRALRMVLESLGHQVTAVASGALAWSALQAETFPIVITDWMMPDMDGIELCRNIRSRKNAPYTCVIMLTAKQTREDRVKGLNAGADVFLTKPLVREDLIARLQVAERILMLEQGAPAR</sequence>
<evidence type="ECO:0000256" key="2">
    <source>
        <dbReference type="ARBA" id="ARBA00023012"/>
    </source>
</evidence>
<dbReference type="AlphaFoldDB" id="A0A402D6N5"/>
<dbReference type="InterPro" id="IPR001789">
    <property type="entry name" value="Sig_transdc_resp-reg_receiver"/>
</dbReference>
<accession>A0A402D6N5</accession>
<name>A0A402D6N5_9BACT</name>
<dbReference type="InterPro" id="IPR039420">
    <property type="entry name" value="WalR-like"/>
</dbReference>
<dbReference type="Gene3D" id="3.40.50.2300">
    <property type="match status" value="1"/>
</dbReference>
<dbReference type="RefSeq" id="WP_165864676.1">
    <property type="nucleotide sequence ID" value="NZ_AP025739.1"/>
</dbReference>
<evidence type="ECO:0000256" key="1">
    <source>
        <dbReference type="ARBA" id="ARBA00022553"/>
    </source>
</evidence>
<protein>
    <submittedName>
        <fullName evidence="6">Uncharacterized protein</fullName>
    </submittedName>
</protein>
<evidence type="ECO:0000256" key="4">
    <source>
        <dbReference type="ARBA" id="ARBA00023125"/>
    </source>
</evidence>
<keyword evidence="7" id="KW-1185">Reference proteome</keyword>
<dbReference type="GO" id="GO:0006355">
    <property type="term" value="P:regulation of DNA-templated transcription"/>
    <property type="evidence" value="ECO:0007669"/>
    <property type="project" value="TreeGrafter"/>
</dbReference>
<dbReference type="GO" id="GO:0000156">
    <property type="term" value="F:phosphorelay response regulator activity"/>
    <property type="evidence" value="ECO:0007669"/>
    <property type="project" value="TreeGrafter"/>
</dbReference>
<organism evidence="6 7">
    <name type="scientific">Capsulimonas corticalis</name>
    <dbReference type="NCBI Taxonomy" id="2219043"/>
    <lineage>
        <taxon>Bacteria</taxon>
        <taxon>Bacillati</taxon>
        <taxon>Armatimonadota</taxon>
        <taxon>Armatimonadia</taxon>
        <taxon>Capsulimonadales</taxon>
        <taxon>Capsulimonadaceae</taxon>
        <taxon>Capsulimonas</taxon>
    </lineage>
</organism>
<keyword evidence="5" id="KW-0804">Transcription</keyword>
<proteinExistence type="predicted"/>
<dbReference type="SUPFAM" id="SSF52172">
    <property type="entry name" value="CheY-like"/>
    <property type="match status" value="1"/>
</dbReference>
<keyword evidence="2" id="KW-0902">Two-component regulatory system</keyword>
<reference evidence="6 7" key="1">
    <citation type="journal article" date="2019" name="Int. J. Syst. Evol. Microbiol.">
        <title>Capsulimonas corticalis gen. nov., sp. nov., an aerobic capsulated bacterium, of a novel bacterial order, Capsulimonadales ord. nov., of the class Armatimonadia of the phylum Armatimonadetes.</title>
        <authorList>
            <person name="Li J."/>
            <person name="Kudo C."/>
            <person name="Tonouchi A."/>
        </authorList>
    </citation>
    <scope>NUCLEOTIDE SEQUENCE [LARGE SCALE GENOMIC DNA]</scope>
    <source>
        <strain evidence="6 7">AX-7</strain>
    </source>
</reference>
<keyword evidence="3" id="KW-0805">Transcription regulation</keyword>
<dbReference type="Pfam" id="PF00072">
    <property type="entry name" value="Response_reg"/>
    <property type="match status" value="1"/>
</dbReference>
<evidence type="ECO:0000313" key="7">
    <source>
        <dbReference type="Proteomes" id="UP000287394"/>
    </source>
</evidence>
<dbReference type="KEGG" id="ccot:CCAX7_26540"/>
<dbReference type="Proteomes" id="UP000287394">
    <property type="component" value="Chromosome"/>
</dbReference>
<dbReference type="PROSITE" id="PS50110">
    <property type="entry name" value="RESPONSE_REGULATORY"/>
    <property type="match status" value="1"/>
</dbReference>